<evidence type="ECO:0000256" key="1">
    <source>
        <dbReference type="SAM" id="Phobius"/>
    </source>
</evidence>
<feature type="transmembrane region" description="Helical" evidence="1">
    <location>
        <begin position="18"/>
        <end position="40"/>
    </location>
</feature>
<gene>
    <name evidence="2" type="ORF">BPA30113_06267</name>
</gene>
<organism evidence="2 3">
    <name type="scientific">Burkholderia paludis</name>
    <dbReference type="NCBI Taxonomy" id="1506587"/>
    <lineage>
        <taxon>Bacteria</taxon>
        <taxon>Pseudomonadati</taxon>
        <taxon>Pseudomonadota</taxon>
        <taxon>Betaproteobacteria</taxon>
        <taxon>Burkholderiales</taxon>
        <taxon>Burkholderiaceae</taxon>
        <taxon>Burkholderia</taxon>
        <taxon>Burkholderia cepacia complex</taxon>
    </lineage>
</organism>
<accession>A0A6J5ENN5</accession>
<keyword evidence="1" id="KW-1133">Transmembrane helix</keyword>
<keyword evidence="1" id="KW-0812">Transmembrane</keyword>
<protein>
    <recommendedName>
        <fullName evidence="4">Transmembrane protein</fullName>
    </recommendedName>
</protein>
<proteinExistence type="predicted"/>
<evidence type="ECO:0000313" key="3">
    <source>
        <dbReference type="Proteomes" id="UP000494330"/>
    </source>
</evidence>
<sequence length="135" mass="14932">MSMQHIASLPFAFASSGYFGAAGTLFFYALVAAGLVTTLFKIANFAGVGTQTGTASVMTKRVVPAHWAWRPTGQSPIGAYIEEHEILDLIIKDRKLTYRPIPWIMERTTANTTEPIQFKVGRFNGAIQVTKFKYL</sequence>
<keyword evidence="1" id="KW-0472">Membrane</keyword>
<dbReference type="Proteomes" id="UP000494330">
    <property type="component" value="Unassembled WGS sequence"/>
</dbReference>
<dbReference type="AlphaFoldDB" id="A0A6J5ENN5"/>
<dbReference type="EMBL" id="CABVQD010000033">
    <property type="protein sequence ID" value="VWC30648.1"/>
    <property type="molecule type" value="Genomic_DNA"/>
</dbReference>
<keyword evidence="3" id="KW-1185">Reference proteome</keyword>
<dbReference type="RefSeq" id="WP_152601688.1">
    <property type="nucleotide sequence ID" value="NZ_CABVQD010000033.1"/>
</dbReference>
<evidence type="ECO:0000313" key="2">
    <source>
        <dbReference type="EMBL" id="VWC30648.1"/>
    </source>
</evidence>
<reference evidence="2 3" key="1">
    <citation type="submission" date="2019-09" db="EMBL/GenBank/DDBJ databases">
        <authorList>
            <person name="Depoorter E."/>
        </authorList>
    </citation>
    <scope>NUCLEOTIDE SEQUENCE [LARGE SCALE GENOMIC DNA]</scope>
    <source>
        <strain evidence="2">LMG 30113</strain>
    </source>
</reference>
<evidence type="ECO:0008006" key="4">
    <source>
        <dbReference type="Google" id="ProtNLM"/>
    </source>
</evidence>
<name>A0A6J5ENN5_9BURK</name>